<reference evidence="1" key="1">
    <citation type="journal article" date="2022" name="bioRxiv">
        <title>Sequencing and chromosome-scale assembly of the giantPleurodeles waltlgenome.</title>
        <authorList>
            <person name="Brown T."/>
            <person name="Elewa A."/>
            <person name="Iarovenko S."/>
            <person name="Subramanian E."/>
            <person name="Araus A.J."/>
            <person name="Petzold A."/>
            <person name="Susuki M."/>
            <person name="Suzuki K.-i.T."/>
            <person name="Hayashi T."/>
            <person name="Toyoda A."/>
            <person name="Oliveira C."/>
            <person name="Osipova E."/>
            <person name="Leigh N.D."/>
            <person name="Simon A."/>
            <person name="Yun M.H."/>
        </authorList>
    </citation>
    <scope>NUCLEOTIDE SEQUENCE</scope>
    <source>
        <strain evidence="1">20211129_DDA</strain>
        <tissue evidence="1">Liver</tissue>
    </source>
</reference>
<proteinExistence type="predicted"/>
<sequence length="85" mass="8832">MTAVVAGPQHAAAACHTEWWVGHRHCPQGWSAERTDTSREITAGQAAGHGRRLGRRACGDSEAGDCCGLMSTTAAGEGASLEVKK</sequence>
<accession>A0AAV7L1F0</accession>
<evidence type="ECO:0000313" key="1">
    <source>
        <dbReference type="EMBL" id="KAJ1085506.1"/>
    </source>
</evidence>
<comment type="caution">
    <text evidence="1">The sequence shown here is derived from an EMBL/GenBank/DDBJ whole genome shotgun (WGS) entry which is preliminary data.</text>
</comment>
<dbReference type="EMBL" id="JANPWB010000016">
    <property type="protein sequence ID" value="KAJ1085506.1"/>
    <property type="molecule type" value="Genomic_DNA"/>
</dbReference>
<dbReference type="AlphaFoldDB" id="A0AAV7L1F0"/>
<dbReference type="Proteomes" id="UP001066276">
    <property type="component" value="Chromosome 12"/>
</dbReference>
<gene>
    <name evidence="1" type="ORF">NDU88_005638</name>
</gene>
<name>A0AAV7L1F0_PLEWA</name>
<organism evidence="1 2">
    <name type="scientific">Pleurodeles waltl</name>
    <name type="common">Iberian ribbed newt</name>
    <dbReference type="NCBI Taxonomy" id="8319"/>
    <lineage>
        <taxon>Eukaryota</taxon>
        <taxon>Metazoa</taxon>
        <taxon>Chordata</taxon>
        <taxon>Craniata</taxon>
        <taxon>Vertebrata</taxon>
        <taxon>Euteleostomi</taxon>
        <taxon>Amphibia</taxon>
        <taxon>Batrachia</taxon>
        <taxon>Caudata</taxon>
        <taxon>Salamandroidea</taxon>
        <taxon>Salamandridae</taxon>
        <taxon>Pleurodelinae</taxon>
        <taxon>Pleurodeles</taxon>
    </lineage>
</organism>
<protein>
    <submittedName>
        <fullName evidence="1">Uncharacterized protein</fullName>
    </submittedName>
</protein>
<keyword evidence="2" id="KW-1185">Reference proteome</keyword>
<evidence type="ECO:0000313" key="2">
    <source>
        <dbReference type="Proteomes" id="UP001066276"/>
    </source>
</evidence>